<evidence type="ECO:0000256" key="2">
    <source>
        <dbReference type="ARBA" id="ARBA00022737"/>
    </source>
</evidence>
<keyword evidence="1" id="KW-0880">Kelch repeat</keyword>
<gene>
    <name evidence="4" type="ORF">KC19_5G002900</name>
</gene>
<dbReference type="Proteomes" id="UP000822688">
    <property type="component" value="Chromosome 5"/>
</dbReference>
<dbReference type="InterPro" id="IPR056737">
    <property type="entry name" value="Beta-prop_ATRN-MKLN-like"/>
</dbReference>
<evidence type="ECO:0000256" key="1">
    <source>
        <dbReference type="ARBA" id="ARBA00022441"/>
    </source>
</evidence>
<dbReference type="AlphaFoldDB" id="A0A8T0HX24"/>
<protein>
    <recommendedName>
        <fullName evidence="3">Attractin/MKLN-like beta-propeller domain-containing protein</fullName>
    </recommendedName>
</protein>
<dbReference type="PRINTS" id="PR00501">
    <property type="entry name" value="KELCHREPEAT"/>
</dbReference>
<dbReference type="InterPro" id="IPR006652">
    <property type="entry name" value="Kelch_1"/>
</dbReference>
<dbReference type="Gene3D" id="2.120.10.80">
    <property type="entry name" value="Kelch-type beta propeller"/>
    <property type="match status" value="2"/>
</dbReference>
<name>A0A8T0HX24_CERPU</name>
<dbReference type="SMART" id="SM00612">
    <property type="entry name" value="Kelch"/>
    <property type="match status" value="5"/>
</dbReference>
<keyword evidence="5" id="KW-1185">Reference proteome</keyword>
<evidence type="ECO:0000259" key="3">
    <source>
        <dbReference type="Pfam" id="PF24981"/>
    </source>
</evidence>
<proteinExistence type="predicted"/>
<dbReference type="InterPro" id="IPR015915">
    <property type="entry name" value="Kelch-typ_b-propeller"/>
</dbReference>
<dbReference type="Pfam" id="PF24981">
    <property type="entry name" value="Beta-prop_ATRN-LZTR1"/>
    <property type="match status" value="1"/>
</dbReference>
<sequence length="428" mass="46205">MKAMGMESDASSLGYEIQRLKRSVRTAQLLTLLLGLLVLALLIALAVVGASQHQKISNLQSDVGGTDVYLGAHSSVRNREGATYAGSLFRGSGFWATRAALPGPLSDHSSVAVSDGIFILGGQNVNGSVVSQVLKYDPTLHIYTVMAPMPGPRYRFGATLLDNGKQDTIYVVGGRRDASDNTTAPINELYIYNIPMNTWSIGPAAPMVLSDTCAGSVAGKVYAVGGYDEMYTILNATYVYDPATKVWTKLANMPTARGDLMCVNFLGEIYALGGFYDQAFTANSFADEVESFNPATGAWTSRPNMLTPRGDAGATVLPGNRIMVIGGEGHYQNNTTYKYPKHVNEIYYADDQTWVEKAFIPTARFRTTAASTGGLAYAIGGADLCIDKPQCPSLAVNEVFLDVDHPHVYIYLKNEVYNDTAPITTYPF</sequence>
<comment type="caution">
    <text evidence="4">The sequence shown here is derived from an EMBL/GenBank/DDBJ whole genome shotgun (WGS) entry which is preliminary data.</text>
</comment>
<dbReference type="PANTHER" id="PTHR24412">
    <property type="entry name" value="KELCH PROTEIN"/>
    <property type="match status" value="1"/>
</dbReference>
<keyword evidence="2" id="KW-0677">Repeat</keyword>
<reference evidence="4" key="1">
    <citation type="submission" date="2020-06" db="EMBL/GenBank/DDBJ databases">
        <title>WGS assembly of Ceratodon purpureus strain R40.</title>
        <authorList>
            <person name="Carey S.B."/>
            <person name="Jenkins J."/>
            <person name="Shu S."/>
            <person name="Lovell J.T."/>
            <person name="Sreedasyam A."/>
            <person name="Maumus F."/>
            <person name="Tiley G.P."/>
            <person name="Fernandez-Pozo N."/>
            <person name="Barry K."/>
            <person name="Chen C."/>
            <person name="Wang M."/>
            <person name="Lipzen A."/>
            <person name="Daum C."/>
            <person name="Saski C.A."/>
            <person name="Payton A.C."/>
            <person name="Mcbreen J.C."/>
            <person name="Conrad R.E."/>
            <person name="Kollar L.M."/>
            <person name="Olsson S."/>
            <person name="Huttunen S."/>
            <person name="Landis J.B."/>
            <person name="Wickett N.J."/>
            <person name="Johnson M.G."/>
            <person name="Rensing S.A."/>
            <person name="Grimwood J."/>
            <person name="Schmutz J."/>
            <person name="Mcdaniel S.F."/>
        </authorList>
    </citation>
    <scope>NUCLEOTIDE SEQUENCE</scope>
    <source>
        <strain evidence="4">R40</strain>
    </source>
</reference>
<evidence type="ECO:0000313" key="5">
    <source>
        <dbReference type="Proteomes" id="UP000822688"/>
    </source>
</evidence>
<evidence type="ECO:0000313" key="4">
    <source>
        <dbReference type="EMBL" id="KAG0575426.1"/>
    </source>
</evidence>
<organism evidence="4 5">
    <name type="scientific">Ceratodon purpureus</name>
    <name type="common">Fire moss</name>
    <name type="synonym">Dicranum purpureum</name>
    <dbReference type="NCBI Taxonomy" id="3225"/>
    <lineage>
        <taxon>Eukaryota</taxon>
        <taxon>Viridiplantae</taxon>
        <taxon>Streptophyta</taxon>
        <taxon>Embryophyta</taxon>
        <taxon>Bryophyta</taxon>
        <taxon>Bryophytina</taxon>
        <taxon>Bryopsida</taxon>
        <taxon>Dicranidae</taxon>
        <taxon>Pseudoditrichales</taxon>
        <taxon>Ditrichaceae</taxon>
        <taxon>Ceratodon</taxon>
    </lineage>
</organism>
<dbReference type="EMBL" id="CM026425">
    <property type="protein sequence ID" value="KAG0575426.1"/>
    <property type="molecule type" value="Genomic_DNA"/>
</dbReference>
<accession>A0A8T0HX24</accession>
<feature type="domain" description="Attractin/MKLN-like beta-propeller" evidence="3">
    <location>
        <begin position="117"/>
        <end position="382"/>
    </location>
</feature>
<dbReference type="SUPFAM" id="SSF117281">
    <property type="entry name" value="Kelch motif"/>
    <property type="match status" value="2"/>
</dbReference>
<dbReference type="PANTHER" id="PTHR24412:SF441">
    <property type="entry name" value="KELCH-LIKE PROTEIN 28"/>
    <property type="match status" value="1"/>
</dbReference>